<feature type="domain" description="TaqI-like C-terminal specificity" evidence="10">
    <location>
        <begin position="445"/>
        <end position="546"/>
    </location>
</feature>
<dbReference type="Pfam" id="PF12950">
    <property type="entry name" value="TaqI_C"/>
    <property type="match status" value="1"/>
</dbReference>
<organism evidence="11 12">
    <name type="scientific">Lignipirellula cremea</name>
    <dbReference type="NCBI Taxonomy" id="2528010"/>
    <lineage>
        <taxon>Bacteria</taxon>
        <taxon>Pseudomonadati</taxon>
        <taxon>Planctomycetota</taxon>
        <taxon>Planctomycetia</taxon>
        <taxon>Pirellulales</taxon>
        <taxon>Pirellulaceae</taxon>
        <taxon>Lignipirellula</taxon>
    </lineage>
</organism>
<evidence type="ECO:0000256" key="4">
    <source>
        <dbReference type="ARBA" id="ARBA00022691"/>
    </source>
</evidence>
<feature type="domain" description="Type II methyltransferase M.TaqI-like" evidence="9">
    <location>
        <begin position="109"/>
        <end position="211"/>
    </location>
</feature>
<dbReference type="GO" id="GO:0003677">
    <property type="term" value="F:DNA binding"/>
    <property type="evidence" value="ECO:0007669"/>
    <property type="project" value="UniProtKB-KW"/>
</dbReference>
<dbReference type="GO" id="GO:0009307">
    <property type="term" value="P:DNA restriction-modification system"/>
    <property type="evidence" value="ECO:0007669"/>
    <property type="project" value="UniProtKB-KW"/>
</dbReference>
<evidence type="ECO:0000313" key="12">
    <source>
        <dbReference type="Proteomes" id="UP000317648"/>
    </source>
</evidence>
<evidence type="ECO:0000256" key="1">
    <source>
        <dbReference type="ARBA" id="ARBA00011900"/>
    </source>
</evidence>
<reference evidence="11 12" key="1">
    <citation type="submission" date="2019-02" db="EMBL/GenBank/DDBJ databases">
        <title>Deep-cultivation of Planctomycetes and their phenomic and genomic characterization uncovers novel biology.</title>
        <authorList>
            <person name="Wiegand S."/>
            <person name="Jogler M."/>
            <person name="Boedeker C."/>
            <person name="Pinto D."/>
            <person name="Vollmers J."/>
            <person name="Rivas-Marin E."/>
            <person name="Kohn T."/>
            <person name="Peeters S.H."/>
            <person name="Heuer A."/>
            <person name="Rast P."/>
            <person name="Oberbeckmann S."/>
            <person name="Bunk B."/>
            <person name="Jeske O."/>
            <person name="Meyerdierks A."/>
            <person name="Storesund J.E."/>
            <person name="Kallscheuer N."/>
            <person name="Luecker S."/>
            <person name="Lage O.M."/>
            <person name="Pohl T."/>
            <person name="Merkel B.J."/>
            <person name="Hornburger P."/>
            <person name="Mueller R.-W."/>
            <person name="Bruemmer F."/>
            <person name="Labrenz M."/>
            <person name="Spormann A.M."/>
            <person name="Op den Camp H."/>
            <person name="Overmann J."/>
            <person name="Amann R."/>
            <person name="Jetten M.S.M."/>
            <person name="Mascher T."/>
            <person name="Medema M.H."/>
            <person name="Devos D.P."/>
            <person name="Kaster A.-K."/>
            <person name="Ovreas L."/>
            <person name="Rohde M."/>
            <person name="Galperin M.Y."/>
            <person name="Jogler C."/>
        </authorList>
    </citation>
    <scope>NUCLEOTIDE SEQUENCE [LARGE SCALE GENOMIC DNA]</scope>
    <source>
        <strain evidence="11 12">Pla85_3_4</strain>
    </source>
</reference>
<evidence type="ECO:0000256" key="7">
    <source>
        <dbReference type="ARBA" id="ARBA00047942"/>
    </source>
</evidence>
<dbReference type="InterPro" id="IPR025931">
    <property type="entry name" value="TaqI_C"/>
</dbReference>
<keyword evidence="6" id="KW-0238">DNA-binding</keyword>
<keyword evidence="3 11" id="KW-0808">Transferase</keyword>
<keyword evidence="5" id="KW-0680">Restriction system</keyword>
<feature type="region of interest" description="Disordered" evidence="8">
    <location>
        <begin position="227"/>
        <end position="246"/>
    </location>
</feature>
<protein>
    <recommendedName>
        <fullName evidence="1">site-specific DNA-methyltransferase (adenine-specific)</fullName>
        <ecNumber evidence="1">2.1.1.72</ecNumber>
    </recommendedName>
</protein>
<dbReference type="PROSITE" id="PS00092">
    <property type="entry name" value="N6_MTASE"/>
    <property type="match status" value="1"/>
</dbReference>
<evidence type="ECO:0000256" key="8">
    <source>
        <dbReference type="SAM" id="MobiDB-lite"/>
    </source>
</evidence>
<dbReference type="InterPro" id="IPR029063">
    <property type="entry name" value="SAM-dependent_MTases_sf"/>
</dbReference>
<dbReference type="EMBL" id="CP036433">
    <property type="protein sequence ID" value="QDU93739.1"/>
    <property type="molecule type" value="Genomic_DNA"/>
</dbReference>
<dbReference type="PANTHER" id="PTHR33841:SF1">
    <property type="entry name" value="DNA METHYLTRANSFERASE A"/>
    <property type="match status" value="1"/>
</dbReference>
<comment type="catalytic activity">
    <reaction evidence="7">
        <text>a 2'-deoxyadenosine in DNA + S-adenosyl-L-methionine = an N(6)-methyl-2'-deoxyadenosine in DNA + S-adenosyl-L-homocysteine + H(+)</text>
        <dbReference type="Rhea" id="RHEA:15197"/>
        <dbReference type="Rhea" id="RHEA-COMP:12418"/>
        <dbReference type="Rhea" id="RHEA-COMP:12419"/>
        <dbReference type="ChEBI" id="CHEBI:15378"/>
        <dbReference type="ChEBI" id="CHEBI:57856"/>
        <dbReference type="ChEBI" id="CHEBI:59789"/>
        <dbReference type="ChEBI" id="CHEBI:90615"/>
        <dbReference type="ChEBI" id="CHEBI:90616"/>
        <dbReference type="EC" id="2.1.1.72"/>
    </reaction>
</comment>
<dbReference type="EC" id="2.1.1.72" evidence="1"/>
<evidence type="ECO:0000256" key="3">
    <source>
        <dbReference type="ARBA" id="ARBA00022679"/>
    </source>
</evidence>
<dbReference type="InterPro" id="IPR011639">
    <property type="entry name" value="MethylTrfase_TaqI-like_dom"/>
</dbReference>
<dbReference type="PRINTS" id="PR00507">
    <property type="entry name" value="N12N6MTFRASE"/>
</dbReference>
<dbReference type="CDD" id="cd02440">
    <property type="entry name" value="AdoMet_MTases"/>
    <property type="match status" value="1"/>
</dbReference>
<proteinExistence type="predicted"/>
<dbReference type="PANTHER" id="PTHR33841">
    <property type="entry name" value="DNA METHYLTRANSFERASE YEEA-RELATED"/>
    <property type="match status" value="1"/>
</dbReference>
<dbReference type="Gene3D" id="3.40.50.150">
    <property type="entry name" value="Vaccinia Virus protein VP39"/>
    <property type="match status" value="1"/>
</dbReference>
<evidence type="ECO:0000313" key="11">
    <source>
        <dbReference type="EMBL" id="QDU93739.1"/>
    </source>
</evidence>
<name>A0A518DPI2_9BACT</name>
<evidence type="ECO:0000259" key="10">
    <source>
        <dbReference type="Pfam" id="PF12950"/>
    </source>
</evidence>
<evidence type="ECO:0000259" key="9">
    <source>
        <dbReference type="Pfam" id="PF07669"/>
    </source>
</evidence>
<accession>A0A518DPI2</accession>
<evidence type="ECO:0000256" key="5">
    <source>
        <dbReference type="ARBA" id="ARBA00022747"/>
    </source>
</evidence>
<feature type="region of interest" description="Disordered" evidence="8">
    <location>
        <begin position="379"/>
        <end position="402"/>
    </location>
</feature>
<sequence length="605" mass="67292">MGLAIPTEITLLMPSHRKQHGVHYTPPELARFLAAAVIRRAVFPAGPVRVLDPACGDGGLLLAMFSQLPPGVRKRVMLIGCETDPLALEAAQDRLAVVPASQRMLQLQDFLAAEAMEPVDAVIANPPYVRTQVLGAARAQALSQRYRLSGRVDLYQAFGMAIAAALRPGGVLGLLTSNRFLTIQSGEPLRRLLQSQFLLKEIVDLGDTRLFQAAVLPVIVLGTKRAERTHRSTDQTPPASRSPGPTCAFTRVYAARDAGPVAGPEADRPSILEAVSLPEMAGVVHTQSGPFCVERGQLLAESEGSIWTLATAASRRWLEKVRSHQDGVFGDKAQVRVGIKTTADDIFLHRWRQLPPDEQPEAELLRPLLTHDQAVRWRRANDPASNPSGESTVDGDRPATTPPQVLYPYLPDAFPRQPVDLRQFPRAEQYLLSHQERLRGRTYVQQAGREWFEIWVPQQPTAWALPKIVYPDISETPRFWLDRSGAVVNGDCYWITLRPEIDPVWLHLLLAIANSTLITQYYDTVFHNKLYAGRRRFMTQYVRQFPTPSLDAATAQEIDERVRQLLAGEATVEQEGNLEAELDRLVWQAFGLLREYDSPGTDACS</sequence>
<evidence type="ECO:0000256" key="6">
    <source>
        <dbReference type="ARBA" id="ARBA00023125"/>
    </source>
</evidence>
<dbReference type="AlphaFoldDB" id="A0A518DPI2"/>
<dbReference type="SUPFAM" id="SSF53335">
    <property type="entry name" value="S-adenosyl-L-methionine-dependent methyltransferases"/>
    <property type="match status" value="1"/>
</dbReference>
<keyword evidence="2 11" id="KW-0489">Methyltransferase</keyword>
<dbReference type="GO" id="GO:0032259">
    <property type="term" value="P:methylation"/>
    <property type="evidence" value="ECO:0007669"/>
    <property type="project" value="UniProtKB-KW"/>
</dbReference>
<dbReference type="Pfam" id="PF07669">
    <property type="entry name" value="Eco57I"/>
    <property type="match status" value="1"/>
</dbReference>
<dbReference type="KEGG" id="lcre:Pla8534_15220"/>
<dbReference type="Proteomes" id="UP000317648">
    <property type="component" value="Chromosome"/>
</dbReference>
<dbReference type="GO" id="GO:0009007">
    <property type="term" value="F:site-specific DNA-methyltransferase (adenine-specific) activity"/>
    <property type="evidence" value="ECO:0007669"/>
    <property type="project" value="UniProtKB-EC"/>
</dbReference>
<dbReference type="REBASE" id="355858">
    <property type="entry name" value="M.Pba8534ORF15220P"/>
</dbReference>
<evidence type="ECO:0000256" key="2">
    <source>
        <dbReference type="ARBA" id="ARBA00022603"/>
    </source>
</evidence>
<keyword evidence="12" id="KW-1185">Reference proteome</keyword>
<keyword evidence="4" id="KW-0949">S-adenosyl-L-methionine</keyword>
<dbReference type="InterPro" id="IPR002052">
    <property type="entry name" value="DNA_methylase_N6_adenine_CS"/>
</dbReference>
<dbReference type="InterPro" id="IPR050953">
    <property type="entry name" value="N4_N6_ade-DNA_methylase"/>
</dbReference>
<gene>
    <name evidence="11" type="primary">paeR7IM</name>
    <name evidence="11" type="ORF">Pla8534_15220</name>
</gene>